<protein>
    <submittedName>
        <fullName evidence="1">Uncharacterized protein</fullName>
    </submittedName>
</protein>
<dbReference type="EMBL" id="REGN01010538">
    <property type="protein sequence ID" value="RMZ98826.1"/>
    <property type="molecule type" value="Genomic_DNA"/>
</dbReference>
<dbReference type="Proteomes" id="UP000276133">
    <property type="component" value="Unassembled WGS sequence"/>
</dbReference>
<comment type="caution">
    <text evidence="1">The sequence shown here is derived from an EMBL/GenBank/DDBJ whole genome shotgun (WGS) entry which is preliminary data.</text>
</comment>
<name>A0A3M7PI92_BRAPC</name>
<organism evidence="1 2">
    <name type="scientific">Brachionus plicatilis</name>
    <name type="common">Marine rotifer</name>
    <name type="synonym">Brachionus muelleri</name>
    <dbReference type="NCBI Taxonomy" id="10195"/>
    <lineage>
        <taxon>Eukaryota</taxon>
        <taxon>Metazoa</taxon>
        <taxon>Spiralia</taxon>
        <taxon>Gnathifera</taxon>
        <taxon>Rotifera</taxon>
        <taxon>Eurotatoria</taxon>
        <taxon>Monogononta</taxon>
        <taxon>Pseudotrocha</taxon>
        <taxon>Ploima</taxon>
        <taxon>Brachionidae</taxon>
        <taxon>Brachionus</taxon>
    </lineage>
</organism>
<evidence type="ECO:0000313" key="1">
    <source>
        <dbReference type="EMBL" id="RMZ98826.1"/>
    </source>
</evidence>
<reference evidence="1 2" key="1">
    <citation type="journal article" date="2018" name="Sci. Rep.">
        <title>Genomic signatures of local adaptation to the degree of environmental predictability in rotifers.</title>
        <authorList>
            <person name="Franch-Gras L."/>
            <person name="Hahn C."/>
            <person name="Garcia-Roger E.M."/>
            <person name="Carmona M.J."/>
            <person name="Serra M."/>
            <person name="Gomez A."/>
        </authorList>
    </citation>
    <scope>NUCLEOTIDE SEQUENCE [LARGE SCALE GENOMIC DNA]</scope>
    <source>
        <strain evidence="1">HYR1</strain>
    </source>
</reference>
<proteinExistence type="predicted"/>
<sequence>MRNGPVTPHVPHACLSPVIFLSMLLNYDFKINNNALLFHQPLIKEKENGQRMLRKTLNSFFKVKKVQLKCEFICKYLQTTPTKIANAAIKD</sequence>
<keyword evidence="2" id="KW-1185">Reference proteome</keyword>
<gene>
    <name evidence="1" type="ORF">BpHYR1_054467</name>
</gene>
<accession>A0A3M7PI92</accession>
<dbReference type="AlphaFoldDB" id="A0A3M7PI92"/>
<evidence type="ECO:0000313" key="2">
    <source>
        <dbReference type="Proteomes" id="UP000276133"/>
    </source>
</evidence>